<protein>
    <submittedName>
        <fullName evidence="2">Uncharacterized protein</fullName>
    </submittedName>
</protein>
<accession>A0ABV0NK31</accession>
<name>A0ABV0NK31_9TELE</name>
<evidence type="ECO:0000313" key="3">
    <source>
        <dbReference type="Proteomes" id="UP001476798"/>
    </source>
</evidence>
<gene>
    <name evidence="2" type="ORF">GOODEAATRI_010460</name>
</gene>
<reference evidence="2 3" key="1">
    <citation type="submission" date="2021-06" db="EMBL/GenBank/DDBJ databases">
        <authorList>
            <person name="Palmer J.M."/>
        </authorList>
    </citation>
    <scope>NUCLEOTIDE SEQUENCE [LARGE SCALE GENOMIC DNA]</scope>
    <source>
        <strain evidence="2 3">GA_2019</strain>
        <tissue evidence="2">Muscle</tissue>
    </source>
</reference>
<feature type="region of interest" description="Disordered" evidence="1">
    <location>
        <begin position="126"/>
        <end position="178"/>
    </location>
</feature>
<proteinExistence type="predicted"/>
<dbReference type="Proteomes" id="UP001476798">
    <property type="component" value="Unassembled WGS sequence"/>
</dbReference>
<feature type="compositionally biased region" description="Basic and acidic residues" evidence="1">
    <location>
        <begin position="85"/>
        <end position="99"/>
    </location>
</feature>
<evidence type="ECO:0000313" key="2">
    <source>
        <dbReference type="EMBL" id="MEQ2171416.1"/>
    </source>
</evidence>
<feature type="compositionally biased region" description="Basic and acidic residues" evidence="1">
    <location>
        <begin position="131"/>
        <end position="140"/>
    </location>
</feature>
<feature type="region of interest" description="Disordered" evidence="1">
    <location>
        <begin position="42"/>
        <end position="104"/>
    </location>
</feature>
<organism evidence="2 3">
    <name type="scientific">Goodea atripinnis</name>
    <dbReference type="NCBI Taxonomy" id="208336"/>
    <lineage>
        <taxon>Eukaryota</taxon>
        <taxon>Metazoa</taxon>
        <taxon>Chordata</taxon>
        <taxon>Craniata</taxon>
        <taxon>Vertebrata</taxon>
        <taxon>Euteleostomi</taxon>
        <taxon>Actinopterygii</taxon>
        <taxon>Neopterygii</taxon>
        <taxon>Teleostei</taxon>
        <taxon>Neoteleostei</taxon>
        <taxon>Acanthomorphata</taxon>
        <taxon>Ovalentaria</taxon>
        <taxon>Atherinomorphae</taxon>
        <taxon>Cyprinodontiformes</taxon>
        <taxon>Goodeidae</taxon>
        <taxon>Goodea</taxon>
    </lineage>
</organism>
<sequence>MADLQDKPAIAPTKYGNLSMCCTNRNVWRFFSLSETITAGDGVKPTEERARLSPLPPRSKKGGAQPLWHRALSERPGAQRCATAGDRRAQQSLPTEDRSTAQWSVRGPHLWPVRSGQLGVTSEFWGQFGRVQERQPREKKEEEEEESRPFLSSSPGDASVNARAMSRRKQGNPQHLSQREITRKLPCVTFHRLTLRCFPFSFLGA</sequence>
<dbReference type="EMBL" id="JAHRIO010040594">
    <property type="protein sequence ID" value="MEQ2171416.1"/>
    <property type="molecule type" value="Genomic_DNA"/>
</dbReference>
<comment type="caution">
    <text evidence="2">The sequence shown here is derived from an EMBL/GenBank/DDBJ whole genome shotgun (WGS) entry which is preliminary data.</text>
</comment>
<evidence type="ECO:0000256" key="1">
    <source>
        <dbReference type="SAM" id="MobiDB-lite"/>
    </source>
</evidence>
<keyword evidence="3" id="KW-1185">Reference proteome</keyword>